<dbReference type="AlphaFoldDB" id="A0A521FQL1"/>
<dbReference type="EMBL" id="FXTJ01000013">
    <property type="protein sequence ID" value="SMO98479.1"/>
    <property type="molecule type" value="Genomic_DNA"/>
</dbReference>
<comment type="pathway">
    <text evidence="1">Cell wall biogenesis; cell wall polysaccharide biosynthesis.</text>
</comment>
<dbReference type="PANTHER" id="PTHR43179">
    <property type="entry name" value="RHAMNOSYLTRANSFERASE WBBL"/>
    <property type="match status" value="1"/>
</dbReference>
<dbReference type="GO" id="GO:0016757">
    <property type="term" value="F:glycosyltransferase activity"/>
    <property type="evidence" value="ECO:0007669"/>
    <property type="project" value="UniProtKB-KW"/>
</dbReference>
<evidence type="ECO:0000313" key="8">
    <source>
        <dbReference type="Proteomes" id="UP000317484"/>
    </source>
</evidence>
<evidence type="ECO:0000313" key="7">
    <source>
        <dbReference type="EMBL" id="SMO98479.1"/>
    </source>
</evidence>
<dbReference type="InterPro" id="IPR001173">
    <property type="entry name" value="Glyco_trans_2-like"/>
</dbReference>
<sequence>MVTSTEHQPRDGGVQVVLADAELLPPALDARRPDGGRWTGAWVVVRVAGTPVGLVELAFGGRDVIPADEVRARVDALTREVPPRERPQVADADLPGVSVVVATDLKRPDQLRTCLAALAAADHPDVEVVLVDNSRDPGVAGLAEQIASVHPGVRVVREPVPGLSAARNAGVAAAQGEVVAFTDDDVRVDPGWLRALATRFALRPDEDAVTGLILPAELETDAQLWFERHYGGFGGERTFTPLTYRGTAVGAPVSRRARVTVEDARGGVVRTFAVYGAGVAGAGANMAFRARTLRDLGGFDPALGAGTPARGGEDLAAIIGVLWSGGSIGFEPSAVVFHTHRADYAALRDQVGGYGLGYTAMLSALVLTDPRHLLGLASQLPIAARTVLARRRAPAGAPDPAIGPPPPAELSRLSRRGAVRGPASYVRSRRVARERAAGR</sequence>
<dbReference type="Proteomes" id="UP000317484">
    <property type="component" value="Unassembled WGS sequence"/>
</dbReference>
<evidence type="ECO:0000256" key="3">
    <source>
        <dbReference type="ARBA" id="ARBA00022676"/>
    </source>
</evidence>
<dbReference type="RefSeq" id="WP_185938513.1">
    <property type="nucleotide sequence ID" value="NZ_FXTJ01000013.1"/>
</dbReference>
<dbReference type="CDD" id="cd00761">
    <property type="entry name" value="Glyco_tranf_GTA_type"/>
    <property type="match status" value="1"/>
</dbReference>
<feature type="region of interest" description="Disordered" evidence="5">
    <location>
        <begin position="394"/>
        <end position="439"/>
    </location>
</feature>
<evidence type="ECO:0000256" key="5">
    <source>
        <dbReference type="SAM" id="MobiDB-lite"/>
    </source>
</evidence>
<evidence type="ECO:0000256" key="2">
    <source>
        <dbReference type="ARBA" id="ARBA00006739"/>
    </source>
</evidence>
<organism evidence="7 8">
    <name type="scientific">Geodermatophilus aquaeductus</name>
    <dbReference type="NCBI Taxonomy" id="1564161"/>
    <lineage>
        <taxon>Bacteria</taxon>
        <taxon>Bacillati</taxon>
        <taxon>Actinomycetota</taxon>
        <taxon>Actinomycetes</taxon>
        <taxon>Geodermatophilales</taxon>
        <taxon>Geodermatophilaceae</taxon>
        <taxon>Geodermatophilus</taxon>
    </lineage>
</organism>
<feature type="domain" description="Glycosyltransferase 2-like" evidence="6">
    <location>
        <begin position="99"/>
        <end position="228"/>
    </location>
</feature>
<evidence type="ECO:0000256" key="1">
    <source>
        <dbReference type="ARBA" id="ARBA00004776"/>
    </source>
</evidence>
<dbReference type="SUPFAM" id="SSF53448">
    <property type="entry name" value="Nucleotide-diphospho-sugar transferases"/>
    <property type="match status" value="1"/>
</dbReference>
<dbReference type="PANTHER" id="PTHR43179:SF12">
    <property type="entry name" value="GALACTOFURANOSYLTRANSFERASE GLFT2"/>
    <property type="match status" value="1"/>
</dbReference>
<evidence type="ECO:0000259" key="6">
    <source>
        <dbReference type="Pfam" id="PF00535"/>
    </source>
</evidence>
<name>A0A521FQL1_9ACTN</name>
<keyword evidence="8" id="KW-1185">Reference proteome</keyword>
<accession>A0A521FQL1</accession>
<dbReference type="Gene3D" id="3.90.550.10">
    <property type="entry name" value="Spore Coat Polysaccharide Biosynthesis Protein SpsA, Chain A"/>
    <property type="match status" value="1"/>
</dbReference>
<comment type="similarity">
    <text evidence="2">Belongs to the glycosyltransferase 2 family.</text>
</comment>
<reference evidence="7 8" key="1">
    <citation type="submission" date="2017-05" db="EMBL/GenBank/DDBJ databases">
        <authorList>
            <person name="Varghese N."/>
            <person name="Submissions S."/>
        </authorList>
    </citation>
    <scope>NUCLEOTIDE SEQUENCE [LARGE SCALE GENOMIC DNA]</scope>
    <source>
        <strain evidence="7 8">DSM 46834</strain>
    </source>
</reference>
<dbReference type="InterPro" id="IPR029044">
    <property type="entry name" value="Nucleotide-diphossugar_trans"/>
</dbReference>
<keyword evidence="4 7" id="KW-0808">Transferase</keyword>
<dbReference type="Pfam" id="PF00535">
    <property type="entry name" value="Glycos_transf_2"/>
    <property type="match status" value="1"/>
</dbReference>
<keyword evidence="3" id="KW-0328">Glycosyltransferase</keyword>
<evidence type="ECO:0000256" key="4">
    <source>
        <dbReference type="ARBA" id="ARBA00022679"/>
    </source>
</evidence>
<proteinExistence type="inferred from homology"/>
<protein>
    <submittedName>
        <fullName evidence="7">Glycosyl transferase family 2</fullName>
    </submittedName>
</protein>
<gene>
    <name evidence="7" type="ORF">SAMN06273567_11360</name>
</gene>